<dbReference type="Proteomes" id="UP000215539">
    <property type="component" value="Chromosome 1"/>
</dbReference>
<evidence type="ECO:0000313" key="4">
    <source>
        <dbReference type="Proteomes" id="UP000215539"/>
    </source>
</evidence>
<keyword evidence="3" id="KW-1185">Reference proteome</keyword>
<dbReference type="SUPFAM" id="SSF48452">
    <property type="entry name" value="TPR-like"/>
    <property type="match status" value="1"/>
</dbReference>
<dbReference type="KEGG" id="chg:AXF12_04640"/>
<evidence type="ECO:0000313" key="1">
    <source>
        <dbReference type="EMBL" id="AMD84863.1"/>
    </source>
</evidence>
<keyword evidence="2" id="KW-0449">Lipoprotein</keyword>
<dbReference type="RefSeq" id="WP_066428742.1">
    <property type="nucleotide sequence ID" value="NZ_CP014227.1"/>
</dbReference>
<dbReference type="PROSITE" id="PS51257">
    <property type="entry name" value="PROKAR_LIPOPROTEIN"/>
    <property type="match status" value="1"/>
</dbReference>
<reference evidence="1 3" key="1">
    <citation type="submission" date="2016-02" db="EMBL/GenBank/DDBJ databases">
        <authorList>
            <person name="Holder M.E."/>
            <person name="Ajami N.J."/>
            <person name="Petrosino J.F."/>
        </authorList>
    </citation>
    <scope>NUCLEOTIDE SEQUENCE [LARGE SCALE GENOMIC DNA]</scope>
    <source>
        <strain evidence="1 3">CCUG 32990</strain>
    </source>
</reference>
<dbReference type="EMBL" id="LT906449">
    <property type="protein sequence ID" value="SNV06784.1"/>
    <property type="molecule type" value="Genomic_DNA"/>
</dbReference>
<accession>A0AAX2GWG7</accession>
<evidence type="ECO:0000313" key="3">
    <source>
        <dbReference type="Proteomes" id="UP000065822"/>
    </source>
</evidence>
<dbReference type="Pfam" id="PF12741">
    <property type="entry name" value="SusD-like"/>
    <property type="match status" value="1"/>
</dbReference>
<dbReference type="InterPro" id="IPR011990">
    <property type="entry name" value="TPR-like_helical_dom_sf"/>
</dbReference>
<dbReference type="InterPro" id="IPR024302">
    <property type="entry name" value="SusD-like"/>
</dbReference>
<protein>
    <submittedName>
        <fullName evidence="2">Susd and RagB outer membrane lipoprotein</fullName>
    </submittedName>
</protein>
<evidence type="ECO:0000313" key="2">
    <source>
        <dbReference type="EMBL" id="SNV06784.1"/>
    </source>
</evidence>
<organism evidence="2 4">
    <name type="scientific">Capnocytophaga haemolytica</name>
    <dbReference type="NCBI Taxonomy" id="45243"/>
    <lineage>
        <taxon>Bacteria</taxon>
        <taxon>Pseudomonadati</taxon>
        <taxon>Bacteroidota</taxon>
        <taxon>Flavobacteriia</taxon>
        <taxon>Flavobacteriales</taxon>
        <taxon>Flavobacteriaceae</taxon>
        <taxon>Capnocytophaga</taxon>
    </lineage>
</organism>
<dbReference type="Proteomes" id="UP000065822">
    <property type="component" value="Chromosome"/>
</dbReference>
<dbReference type="EMBL" id="CP014227">
    <property type="protein sequence ID" value="AMD84863.1"/>
    <property type="molecule type" value="Genomic_DNA"/>
</dbReference>
<proteinExistence type="predicted"/>
<dbReference type="AlphaFoldDB" id="A0AAX2GWG7"/>
<sequence>MKIFNRNIIAVILSSVVLTSCIKDFQDVNTNPLQPNDEQRERDGLDNGGYFASLVQRPIPTGVGVGPANDYQVIQNMSTDNWVGYFSPGKNKWDGGTNQTSFYISDGRNNGTFNTLIQVLMNPFFKIKLQTHTTETVNGKLVFTPKDLSSRAIYSLAQIVKIMGMHRATDLYGPIPYSDMEPGKQNAKYDSQEAVYKAFFKELVEARDVLIEYGTSKKVLEEFDPVYQGDTAKWIRLANSLMLRLAIRVRYADAALAQKYITEATDVSKGGLIESDDQAAKLVTTARNRFDNSLVTMLGYKELYMGATIYSYLSGYSDPRMAKYFKEGTADTNPKVPGYYAVRSGIGPNLADGLYKEFSVPAVVTTTPTYWLRASEVQFLLAEAALAGLYTGDAETLYKKGIEMSFTENGLTAAQAQTYYGATGKPGDYTDPKTSDYSITAASTIDKKWLASGSTEEHLEQIITQKYIANYPNGFESWSEWRRTGYPRMFPVPVDLSNKGTRNVGNGGKDYGVRRFPLPEVEFRLNKANVTAAQALIGGADNAATNVWWDKKSK</sequence>
<name>A0AAX2GWG7_9FLAO</name>
<reference evidence="2 4" key="2">
    <citation type="submission" date="2017-06" db="EMBL/GenBank/DDBJ databases">
        <authorList>
            <consortium name="Pathogen Informatics"/>
        </authorList>
    </citation>
    <scope>NUCLEOTIDE SEQUENCE [LARGE SCALE GENOMIC DNA]</scope>
    <source>
        <strain evidence="2 4">NCTC12947</strain>
    </source>
</reference>
<gene>
    <name evidence="1" type="ORF">AXF12_04640</name>
    <name evidence="2" type="ORF">SAMEA44541418_00804</name>
</gene>
<dbReference type="Gene3D" id="1.25.40.390">
    <property type="match status" value="1"/>
</dbReference>